<dbReference type="EMBL" id="JAIXNE010000008">
    <property type="protein sequence ID" value="MCA6079031.1"/>
    <property type="molecule type" value="Genomic_DNA"/>
</dbReference>
<keyword evidence="1" id="KW-0812">Transmembrane</keyword>
<dbReference type="AlphaFoldDB" id="A0A9X1HWQ0"/>
<protein>
    <submittedName>
        <fullName evidence="2">Uncharacterized protein</fullName>
    </submittedName>
</protein>
<feature type="transmembrane region" description="Helical" evidence="1">
    <location>
        <begin position="180"/>
        <end position="206"/>
    </location>
</feature>
<organism evidence="2 3">
    <name type="scientific">Fulvivirga sedimenti</name>
    <dbReference type="NCBI Taxonomy" id="2879465"/>
    <lineage>
        <taxon>Bacteria</taxon>
        <taxon>Pseudomonadati</taxon>
        <taxon>Bacteroidota</taxon>
        <taxon>Cytophagia</taxon>
        <taxon>Cytophagales</taxon>
        <taxon>Fulvivirgaceae</taxon>
        <taxon>Fulvivirga</taxon>
    </lineage>
</organism>
<evidence type="ECO:0000256" key="1">
    <source>
        <dbReference type="SAM" id="Phobius"/>
    </source>
</evidence>
<proteinExistence type="predicted"/>
<dbReference type="Proteomes" id="UP001139409">
    <property type="component" value="Unassembled WGS sequence"/>
</dbReference>
<dbReference type="RefSeq" id="WP_225699893.1">
    <property type="nucleotide sequence ID" value="NZ_JAIXNE010000008.1"/>
</dbReference>
<evidence type="ECO:0000313" key="2">
    <source>
        <dbReference type="EMBL" id="MCA6079031.1"/>
    </source>
</evidence>
<feature type="transmembrane region" description="Helical" evidence="1">
    <location>
        <begin position="248"/>
        <end position="268"/>
    </location>
</feature>
<feature type="transmembrane region" description="Helical" evidence="1">
    <location>
        <begin position="32"/>
        <end position="53"/>
    </location>
</feature>
<keyword evidence="1" id="KW-1133">Transmembrane helix</keyword>
<sequence>MEHKPPGESDYNSSSFRKWLDILQQESWQLELIISGFSLYALFTSFTPISLEIKRAVAFENNVKVYFMTFLLAAVFILILNLTAHVILRGLWIGAIGLRYVSGEIDYDELKYTTRVKGFLEKKVGPYDRFIAQLEKYCSVIFASAFLTVFYILAVFMVFASLYLSSFLVTAFDPGPIRTIVQVIVVLILGVGALLTFIDFVTLGGLKKKRILFMIYYPYYRLFSILTLSFVYRPIVYNLLDHRFGRRLAMTLIPTYIVVILLTSVNTVNSNYVPFNFEDTFLRLELFGTVASPLNYEDELGDDKFARFLSIPSKTITTDYLEVFIPFGEPIEESVYKAYPDMIPENDQRGIMTSVIRFEERTLQEKRDMTEKYLQAISELYRFRIDSVEYKGEFVIAQNSKEQAGFETILSIDDLPSGLHLLELFHVSEEKENTIALVPFWSL</sequence>
<evidence type="ECO:0000313" key="3">
    <source>
        <dbReference type="Proteomes" id="UP001139409"/>
    </source>
</evidence>
<feature type="transmembrane region" description="Helical" evidence="1">
    <location>
        <begin position="137"/>
        <end position="160"/>
    </location>
</feature>
<accession>A0A9X1HWQ0</accession>
<feature type="transmembrane region" description="Helical" evidence="1">
    <location>
        <begin position="65"/>
        <end position="88"/>
    </location>
</feature>
<reference evidence="2" key="1">
    <citation type="submission" date="2021-09" db="EMBL/GenBank/DDBJ databases">
        <title>Fulvivirga sp. isolated from coastal sediment.</title>
        <authorList>
            <person name="Yu H."/>
        </authorList>
    </citation>
    <scope>NUCLEOTIDE SEQUENCE</scope>
    <source>
        <strain evidence="2">1062</strain>
    </source>
</reference>
<keyword evidence="1" id="KW-0472">Membrane</keyword>
<gene>
    <name evidence="2" type="ORF">LDX50_29425</name>
</gene>
<comment type="caution">
    <text evidence="2">The sequence shown here is derived from an EMBL/GenBank/DDBJ whole genome shotgun (WGS) entry which is preliminary data.</text>
</comment>
<name>A0A9X1HWQ0_9BACT</name>
<keyword evidence="3" id="KW-1185">Reference proteome</keyword>
<feature type="transmembrane region" description="Helical" evidence="1">
    <location>
        <begin position="218"/>
        <end position="236"/>
    </location>
</feature>